<keyword evidence="4" id="KW-1185">Reference proteome</keyword>
<evidence type="ECO:0000256" key="2">
    <source>
        <dbReference type="SAM" id="Phobius"/>
    </source>
</evidence>
<comment type="caution">
    <text evidence="3">The sequence shown here is derived from an EMBL/GenBank/DDBJ whole genome shotgun (WGS) entry which is preliminary data.</text>
</comment>
<proteinExistence type="predicted"/>
<sequence length="114" mass="12840">MVTATSSMESFWTLVELAKEPLAWKVFLSLVWENTRWYLLMTVVLTVATVLLGWLYTAVRCARSASVHVRPNTPSETEVQEASSTTTPSPDDHAVLDERRRRQDSDDEPLTSGV</sequence>
<name>A0A6A4WW30_AMPAM</name>
<keyword evidence="2" id="KW-1133">Transmembrane helix</keyword>
<evidence type="ECO:0000256" key="1">
    <source>
        <dbReference type="SAM" id="MobiDB-lite"/>
    </source>
</evidence>
<keyword evidence="2" id="KW-0472">Membrane</keyword>
<evidence type="ECO:0000313" key="4">
    <source>
        <dbReference type="Proteomes" id="UP000440578"/>
    </source>
</evidence>
<reference evidence="3 4" key="1">
    <citation type="submission" date="2019-07" db="EMBL/GenBank/DDBJ databases">
        <title>Draft genome assembly of a fouling barnacle, Amphibalanus amphitrite (Darwin, 1854): The first reference genome for Thecostraca.</title>
        <authorList>
            <person name="Kim W."/>
        </authorList>
    </citation>
    <scope>NUCLEOTIDE SEQUENCE [LARGE SCALE GENOMIC DNA]</scope>
    <source>
        <strain evidence="3">SNU_AA5</strain>
        <tissue evidence="3">Soma without cirri and trophi</tissue>
    </source>
</reference>
<feature type="compositionally biased region" description="Acidic residues" evidence="1">
    <location>
        <begin position="105"/>
        <end position="114"/>
    </location>
</feature>
<feature type="transmembrane region" description="Helical" evidence="2">
    <location>
        <begin position="37"/>
        <end position="56"/>
    </location>
</feature>
<dbReference type="AlphaFoldDB" id="A0A6A4WW30"/>
<feature type="compositionally biased region" description="Basic and acidic residues" evidence="1">
    <location>
        <begin position="90"/>
        <end position="104"/>
    </location>
</feature>
<accession>A0A6A4WW30</accession>
<evidence type="ECO:0000313" key="3">
    <source>
        <dbReference type="EMBL" id="KAF0306321.1"/>
    </source>
</evidence>
<feature type="region of interest" description="Disordered" evidence="1">
    <location>
        <begin position="65"/>
        <end position="114"/>
    </location>
</feature>
<organism evidence="3 4">
    <name type="scientific">Amphibalanus amphitrite</name>
    <name type="common">Striped barnacle</name>
    <name type="synonym">Balanus amphitrite</name>
    <dbReference type="NCBI Taxonomy" id="1232801"/>
    <lineage>
        <taxon>Eukaryota</taxon>
        <taxon>Metazoa</taxon>
        <taxon>Ecdysozoa</taxon>
        <taxon>Arthropoda</taxon>
        <taxon>Crustacea</taxon>
        <taxon>Multicrustacea</taxon>
        <taxon>Cirripedia</taxon>
        <taxon>Thoracica</taxon>
        <taxon>Thoracicalcarea</taxon>
        <taxon>Balanomorpha</taxon>
        <taxon>Balanoidea</taxon>
        <taxon>Balanidae</taxon>
        <taxon>Amphibalaninae</taxon>
        <taxon>Amphibalanus</taxon>
    </lineage>
</organism>
<dbReference type="EMBL" id="VIIS01000674">
    <property type="protein sequence ID" value="KAF0306321.1"/>
    <property type="molecule type" value="Genomic_DNA"/>
</dbReference>
<feature type="compositionally biased region" description="Polar residues" evidence="1">
    <location>
        <begin position="72"/>
        <end position="89"/>
    </location>
</feature>
<protein>
    <submittedName>
        <fullName evidence="3">Uncharacterized protein</fullName>
    </submittedName>
</protein>
<keyword evidence="2" id="KW-0812">Transmembrane</keyword>
<gene>
    <name evidence="3" type="ORF">FJT64_022117</name>
</gene>
<dbReference type="Proteomes" id="UP000440578">
    <property type="component" value="Unassembled WGS sequence"/>
</dbReference>
<dbReference type="OrthoDB" id="5983600at2759"/>